<evidence type="ECO:0000313" key="1">
    <source>
        <dbReference type="EMBL" id="MXV17472.1"/>
    </source>
</evidence>
<keyword evidence="2" id="KW-1185">Reference proteome</keyword>
<comment type="caution">
    <text evidence="1">The sequence shown here is derived from an EMBL/GenBank/DDBJ whole genome shotgun (WGS) entry which is preliminary data.</text>
</comment>
<proteinExistence type="predicted"/>
<dbReference type="AlphaFoldDB" id="A0A7K1Y2N0"/>
<dbReference type="SUPFAM" id="SSF53335">
    <property type="entry name" value="S-adenosyl-L-methionine-dependent methyltransferases"/>
    <property type="match status" value="1"/>
</dbReference>
<sequence length="464" mass="53195">MEGESRNIFCVIQGPLLTFGQGPNNSIEGFNAINTVIANVAQLERRRIKFVVCTWRSDEHLVAEAPFFPAPNILLESPYPLDVDHRFKHHYAVKQGVEFLKERYPVKSSDMVVKIRTDMKMPDSFWNWLMTDPVSPEKLLVSELYHPFYLGDFVFAGTCSVLDDYLSVITGSYPKLYHPGIAFDLGLKYFSLFDHRKRLTNPLVNRIAFSFFSGRLSATWEKFIDAKLVTLPVAIWNEILWRDKPMDGVIKPGYFHFTPGPYNHRSTNKESAGTYRYFVQAYREKLARLNYGNLTLYALSLLKGLWPLLENMPDAAVLALDYDDGSLAKYLASKGVNCTRMKVDPAAPRLETTLPVNTILFFGLIERIDDPKEFILQCKRLLPQGGRLIACISYHGLAKEFILRITGRKRTQLNRMSENGIKKFWTQEMATRLLQEQGFKVTGFKGRGRILYLWNTMILSAVAE</sequence>
<evidence type="ECO:0000313" key="2">
    <source>
        <dbReference type="Proteomes" id="UP000451233"/>
    </source>
</evidence>
<protein>
    <recommendedName>
        <fullName evidence="3">Methyltransferase domain-containing protein</fullName>
    </recommendedName>
</protein>
<name>A0A7K1Y2N0_9SPHI</name>
<dbReference type="Proteomes" id="UP000451233">
    <property type="component" value="Unassembled WGS sequence"/>
</dbReference>
<dbReference type="Gene3D" id="3.40.50.150">
    <property type="entry name" value="Vaccinia Virus protein VP39"/>
    <property type="match status" value="1"/>
</dbReference>
<organism evidence="1 2">
    <name type="scientific">Hufsiella ginkgonis</name>
    <dbReference type="NCBI Taxonomy" id="2695274"/>
    <lineage>
        <taxon>Bacteria</taxon>
        <taxon>Pseudomonadati</taxon>
        <taxon>Bacteroidota</taxon>
        <taxon>Sphingobacteriia</taxon>
        <taxon>Sphingobacteriales</taxon>
        <taxon>Sphingobacteriaceae</taxon>
        <taxon>Hufsiella</taxon>
    </lineage>
</organism>
<accession>A0A7K1Y2N0</accession>
<dbReference type="InterPro" id="IPR029063">
    <property type="entry name" value="SAM-dependent_MTases_sf"/>
</dbReference>
<dbReference type="RefSeq" id="WP_160908475.1">
    <property type="nucleotide sequence ID" value="NZ_WVHS01000005.1"/>
</dbReference>
<reference evidence="1 2" key="1">
    <citation type="submission" date="2019-11" db="EMBL/GenBank/DDBJ databases">
        <title>Pedobacter sp. HMF7056 Genome sequencing and assembly.</title>
        <authorList>
            <person name="Kang H."/>
            <person name="Kim H."/>
            <person name="Joh K."/>
        </authorList>
    </citation>
    <scope>NUCLEOTIDE SEQUENCE [LARGE SCALE GENOMIC DNA]</scope>
    <source>
        <strain evidence="1 2">HMF7056</strain>
    </source>
</reference>
<gene>
    <name evidence="1" type="ORF">GS398_19390</name>
</gene>
<evidence type="ECO:0008006" key="3">
    <source>
        <dbReference type="Google" id="ProtNLM"/>
    </source>
</evidence>
<dbReference type="EMBL" id="WVHS01000005">
    <property type="protein sequence ID" value="MXV17472.1"/>
    <property type="molecule type" value="Genomic_DNA"/>
</dbReference>